<feature type="domain" description="Alpha-D-phosphohexomutase alpha/beta/alpha" evidence="4">
    <location>
        <begin position="1"/>
        <end position="56"/>
    </location>
</feature>
<evidence type="ECO:0000256" key="2">
    <source>
        <dbReference type="ARBA" id="ARBA00010231"/>
    </source>
</evidence>
<evidence type="ECO:0000259" key="5">
    <source>
        <dbReference type="Pfam" id="PF02879"/>
    </source>
</evidence>
<dbReference type="InterPro" id="IPR016055">
    <property type="entry name" value="A-D-PHexomutase_a/b/a-I/II/III"/>
</dbReference>
<keyword evidence="3" id="KW-0597">Phosphoprotein</keyword>
<evidence type="ECO:0008006" key="7">
    <source>
        <dbReference type="Google" id="ProtNLM"/>
    </source>
</evidence>
<comment type="cofactor">
    <cofactor evidence="1">
        <name>Mg(2+)</name>
        <dbReference type="ChEBI" id="CHEBI:18420"/>
    </cofactor>
</comment>
<evidence type="ECO:0000313" key="6">
    <source>
        <dbReference type="EMBL" id="GAH89580.1"/>
    </source>
</evidence>
<dbReference type="GO" id="GO:0005975">
    <property type="term" value="P:carbohydrate metabolic process"/>
    <property type="evidence" value="ECO:0007669"/>
    <property type="project" value="InterPro"/>
</dbReference>
<dbReference type="AlphaFoldDB" id="X1K7H4"/>
<dbReference type="Gene3D" id="3.40.120.10">
    <property type="entry name" value="Alpha-D-Glucose-1,6-Bisphosphate, subunit A, domain 3"/>
    <property type="match status" value="3"/>
</dbReference>
<sequence length="251" mass="27966">PLLQFTIRRFGASGGVYFSGGHLFSEDVGIRFLDAGGIELQQSEIQKIIESYNNYPQKVRRVDPNDIGQITAIPQTVDVYIKSIQQFVEKKKIKKANLKIVVDCSYGPTGKITPLLINDIGVEVIALNTHYRERSSSPVPSIKTIRNTADIVKASNSHLGVCFDVDGSRILVIDENGLEINYEDLLMLFVTFDKRIQKSKSNTIITTPSISPVVKNFIEDGGFPIKQVENYPGEISRQIREERACFAAADT</sequence>
<dbReference type="Pfam" id="PF02878">
    <property type="entry name" value="PGM_PMM_I"/>
    <property type="match status" value="1"/>
</dbReference>
<dbReference type="SUPFAM" id="SSF53738">
    <property type="entry name" value="Phosphoglucomutase, first 3 domains"/>
    <property type="match status" value="2"/>
</dbReference>
<feature type="non-terminal residue" evidence="6">
    <location>
        <position position="1"/>
    </location>
</feature>
<proteinExistence type="inferred from homology"/>
<organism evidence="6">
    <name type="scientific">marine sediment metagenome</name>
    <dbReference type="NCBI Taxonomy" id="412755"/>
    <lineage>
        <taxon>unclassified sequences</taxon>
        <taxon>metagenomes</taxon>
        <taxon>ecological metagenomes</taxon>
    </lineage>
</organism>
<gene>
    <name evidence="6" type="ORF">S03H2_56870</name>
</gene>
<feature type="domain" description="Alpha-D-phosphohexomutase alpha/beta/alpha" evidence="5">
    <location>
        <begin position="79"/>
        <end position="177"/>
    </location>
</feature>
<evidence type="ECO:0000256" key="1">
    <source>
        <dbReference type="ARBA" id="ARBA00001946"/>
    </source>
</evidence>
<evidence type="ECO:0000259" key="4">
    <source>
        <dbReference type="Pfam" id="PF02878"/>
    </source>
</evidence>
<protein>
    <recommendedName>
        <fullName evidence="7">Alpha-D-phosphohexomutase alpha/beta/alpha domain-containing protein</fullName>
    </recommendedName>
</protein>
<dbReference type="GO" id="GO:0004615">
    <property type="term" value="F:phosphomannomutase activity"/>
    <property type="evidence" value="ECO:0007669"/>
    <property type="project" value="TreeGrafter"/>
</dbReference>
<dbReference type="InterPro" id="IPR005844">
    <property type="entry name" value="A-D-PHexomutase_a/b/a-I"/>
</dbReference>
<name>X1K7H4_9ZZZZ</name>
<comment type="similarity">
    <text evidence="2">Belongs to the phosphohexose mutase family.</text>
</comment>
<evidence type="ECO:0000256" key="3">
    <source>
        <dbReference type="ARBA" id="ARBA00022553"/>
    </source>
</evidence>
<dbReference type="Pfam" id="PF02879">
    <property type="entry name" value="PGM_PMM_II"/>
    <property type="match status" value="1"/>
</dbReference>
<accession>X1K7H4</accession>
<reference evidence="6" key="1">
    <citation type="journal article" date="2014" name="Front. Microbiol.">
        <title>High frequency of phylogenetically diverse reductive dehalogenase-homologous genes in deep subseafloor sedimentary metagenomes.</title>
        <authorList>
            <person name="Kawai M."/>
            <person name="Futagami T."/>
            <person name="Toyoda A."/>
            <person name="Takaki Y."/>
            <person name="Nishi S."/>
            <person name="Hori S."/>
            <person name="Arai W."/>
            <person name="Tsubouchi T."/>
            <person name="Morono Y."/>
            <person name="Uchiyama I."/>
            <person name="Ito T."/>
            <person name="Fujiyama A."/>
            <person name="Inagaki F."/>
            <person name="Takami H."/>
        </authorList>
    </citation>
    <scope>NUCLEOTIDE SEQUENCE</scope>
    <source>
        <strain evidence="6">Expedition CK06-06</strain>
    </source>
</reference>
<dbReference type="PANTHER" id="PTHR42946">
    <property type="entry name" value="PHOSPHOHEXOSE MUTASE"/>
    <property type="match status" value="1"/>
</dbReference>
<feature type="non-terminal residue" evidence="6">
    <location>
        <position position="251"/>
    </location>
</feature>
<dbReference type="EMBL" id="BARU01036419">
    <property type="protein sequence ID" value="GAH89580.1"/>
    <property type="molecule type" value="Genomic_DNA"/>
</dbReference>
<dbReference type="InterPro" id="IPR005845">
    <property type="entry name" value="A-D-PHexomutase_a/b/a-II"/>
</dbReference>
<dbReference type="PANTHER" id="PTHR42946:SF1">
    <property type="entry name" value="PHOSPHOGLUCOMUTASE (ALPHA-D-GLUCOSE-1,6-BISPHOSPHATE-DEPENDENT)"/>
    <property type="match status" value="1"/>
</dbReference>
<comment type="caution">
    <text evidence="6">The sequence shown here is derived from an EMBL/GenBank/DDBJ whole genome shotgun (WGS) entry which is preliminary data.</text>
</comment>
<dbReference type="InterPro" id="IPR050060">
    <property type="entry name" value="Phosphoglucosamine_mutase"/>
</dbReference>